<comment type="similarity">
    <text evidence="1">Belongs to the pseudouridine synthase RluA family.</text>
</comment>
<evidence type="ECO:0000256" key="2">
    <source>
        <dbReference type="SAM" id="MobiDB-lite"/>
    </source>
</evidence>
<reference evidence="4 5" key="1">
    <citation type="journal article" date="2020" name="Int. J. Syst. Evol. Microbiol.">
        <title>Novel acetic acid bacteria from cider fermentations: Acetobacter conturbans sp. nov. and Acetobacter fallax sp. nov.</title>
        <authorList>
            <person name="Sombolestani A.S."/>
            <person name="Cleenwerck I."/>
            <person name="Cnockaert M."/>
            <person name="Borremans W."/>
            <person name="Wieme A.D."/>
            <person name="De Vuyst L."/>
            <person name="Vandamme P."/>
        </authorList>
    </citation>
    <scope>NUCLEOTIDE SEQUENCE [LARGE SCALE GENOMIC DNA]</scope>
    <source>
        <strain evidence="4 5">LMG 30640</strain>
    </source>
</reference>
<evidence type="ECO:0000259" key="3">
    <source>
        <dbReference type="Pfam" id="PF00849"/>
    </source>
</evidence>
<evidence type="ECO:0000313" key="4">
    <source>
        <dbReference type="EMBL" id="NHN84755.1"/>
    </source>
</evidence>
<dbReference type="InterPro" id="IPR020103">
    <property type="entry name" value="PsdUridine_synth_cat_dom_sf"/>
</dbReference>
<proteinExistence type="inferred from homology"/>
<organism evidence="4 5">
    <name type="scientific">Acetobacter musti</name>
    <dbReference type="NCBI Taxonomy" id="864732"/>
    <lineage>
        <taxon>Bacteria</taxon>
        <taxon>Pseudomonadati</taxon>
        <taxon>Pseudomonadota</taxon>
        <taxon>Alphaproteobacteria</taxon>
        <taxon>Acetobacterales</taxon>
        <taxon>Acetobacteraceae</taxon>
        <taxon>Acetobacter</taxon>
    </lineage>
</organism>
<name>A0ABX0JS33_9PROT</name>
<protein>
    <submittedName>
        <fullName evidence="4">RNA pseudouridine synthase</fullName>
    </submittedName>
</protein>
<dbReference type="SUPFAM" id="SSF55120">
    <property type="entry name" value="Pseudouridine synthase"/>
    <property type="match status" value="1"/>
</dbReference>
<evidence type="ECO:0000313" key="5">
    <source>
        <dbReference type="Proteomes" id="UP000635278"/>
    </source>
</evidence>
<evidence type="ECO:0000256" key="1">
    <source>
        <dbReference type="ARBA" id="ARBA00010876"/>
    </source>
</evidence>
<keyword evidence="5" id="KW-1185">Reference proteome</keyword>
<dbReference type="PANTHER" id="PTHR21600">
    <property type="entry name" value="MITOCHONDRIAL RNA PSEUDOURIDINE SYNTHASE"/>
    <property type="match status" value="1"/>
</dbReference>
<dbReference type="Proteomes" id="UP000635278">
    <property type="component" value="Unassembled WGS sequence"/>
</dbReference>
<dbReference type="CDD" id="cd02869">
    <property type="entry name" value="PseudoU_synth_RluA_like"/>
    <property type="match status" value="1"/>
</dbReference>
<dbReference type="InterPro" id="IPR050188">
    <property type="entry name" value="RluA_PseudoU_synthase"/>
</dbReference>
<feature type="domain" description="Pseudouridine synthase RsuA/RluA-like" evidence="3">
    <location>
        <begin position="43"/>
        <end position="190"/>
    </location>
</feature>
<comment type="caution">
    <text evidence="4">The sequence shown here is derived from an EMBL/GenBank/DDBJ whole genome shotgun (WGS) entry which is preliminary data.</text>
</comment>
<dbReference type="Gene3D" id="3.30.2350.10">
    <property type="entry name" value="Pseudouridine synthase"/>
    <property type="match status" value="1"/>
</dbReference>
<gene>
    <name evidence="4" type="ORF">GOB93_08875</name>
</gene>
<sequence length="251" mass="27134">MTKHSAVRRRPDRKASAHLRDRPPVRAVPEGPLPFDILFQNNQVVVIDKPSGLAVHPGPRSGASVEDWFPLLSRRKDGPWLAHRLDADTAGCLAIALRKQALIDMQACFAAGQVKKIYWAVVRGVPAESGVIDQPVMRVSGPAGWKMIVHPEGQSAATTWRRLGTDGTLSWLELTLHTGRTHQARIHCAAIGAPVVGDPVYGGGGAGGQRLQLLSREISIPLTVPVTAVAPPPEHMRSTLIRCGWSPLREA</sequence>
<dbReference type="EMBL" id="WOTB01000009">
    <property type="protein sequence ID" value="NHN84755.1"/>
    <property type="molecule type" value="Genomic_DNA"/>
</dbReference>
<feature type="compositionally biased region" description="Basic residues" evidence="2">
    <location>
        <begin position="1"/>
        <end position="12"/>
    </location>
</feature>
<accession>A0ABX0JS33</accession>
<dbReference type="Pfam" id="PF00849">
    <property type="entry name" value="PseudoU_synth_2"/>
    <property type="match status" value="1"/>
</dbReference>
<feature type="compositionally biased region" description="Basic and acidic residues" evidence="2">
    <location>
        <begin position="13"/>
        <end position="24"/>
    </location>
</feature>
<feature type="region of interest" description="Disordered" evidence="2">
    <location>
        <begin position="1"/>
        <end position="26"/>
    </location>
</feature>
<dbReference type="PANTHER" id="PTHR21600:SF44">
    <property type="entry name" value="RIBOSOMAL LARGE SUBUNIT PSEUDOURIDINE SYNTHASE D"/>
    <property type="match status" value="1"/>
</dbReference>
<dbReference type="InterPro" id="IPR006145">
    <property type="entry name" value="PsdUridine_synth_RsuA/RluA"/>
</dbReference>